<name>K9EHP8_9BACE</name>
<proteinExistence type="predicted"/>
<sequence length="40" mass="4705">MGYIQPFDRNQLTLPESLDSYISCENPVRLIDVFVDQFIK</sequence>
<dbReference type="Proteomes" id="UP000009872">
    <property type="component" value="Unassembled WGS sequence"/>
</dbReference>
<protein>
    <recommendedName>
        <fullName evidence="3">Transposase InsH N-terminal domain-containing protein</fullName>
    </recommendedName>
</protein>
<evidence type="ECO:0000313" key="1">
    <source>
        <dbReference type="EMBL" id="EKU88685.1"/>
    </source>
</evidence>
<comment type="caution">
    <text evidence="1">The sequence shown here is derived from an EMBL/GenBank/DDBJ whole genome shotgun (WGS) entry which is preliminary data.</text>
</comment>
<organism evidence="1 2">
    <name type="scientific">Bacteroides oleiciplenus YIT 12058</name>
    <dbReference type="NCBI Taxonomy" id="742727"/>
    <lineage>
        <taxon>Bacteria</taxon>
        <taxon>Pseudomonadati</taxon>
        <taxon>Bacteroidota</taxon>
        <taxon>Bacteroidia</taxon>
        <taxon>Bacteroidales</taxon>
        <taxon>Bacteroidaceae</taxon>
        <taxon>Bacteroides</taxon>
    </lineage>
</organism>
<reference evidence="1 2" key="1">
    <citation type="submission" date="2012-09" db="EMBL/GenBank/DDBJ databases">
        <title>The Genome Sequence of Bacteroides oleiciplenus YIT 12058.</title>
        <authorList>
            <consortium name="The Broad Institute Genome Sequencing Platform"/>
            <person name="Earl A."/>
            <person name="Ward D."/>
            <person name="Feldgarden M."/>
            <person name="Gevers D."/>
            <person name="Morotomi M."/>
            <person name="Walker B."/>
            <person name="Young S.K."/>
            <person name="Zeng Q."/>
            <person name="Gargeya S."/>
            <person name="Fitzgerald M."/>
            <person name="Haas B."/>
            <person name="Abouelleil A."/>
            <person name="Alvarado L."/>
            <person name="Arachchi H.M."/>
            <person name="Berlin A.M."/>
            <person name="Chapman S.B."/>
            <person name="Goldberg J."/>
            <person name="Griggs A."/>
            <person name="Gujja S."/>
            <person name="Hansen M."/>
            <person name="Howarth C."/>
            <person name="Imamovic A."/>
            <person name="Larimer J."/>
            <person name="McCowen C."/>
            <person name="Montmayeur A."/>
            <person name="Murphy C."/>
            <person name="Neiman D."/>
            <person name="Pearson M."/>
            <person name="Priest M."/>
            <person name="Roberts A."/>
            <person name="Saif S."/>
            <person name="Shea T."/>
            <person name="Sisk P."/>
            <person name="Sykes S."/>
            <person name="Wortman J."/>
            <person name="Nusbaum C."/>
            <person name="Birren B."/>
        </authorList>
    </citation>
    <scope>NUCLEOTIDE SEQUENCE [LARGE SCALE GENOMIC DNA]</scope>
    <source>
        <strain evidence="1 2">YIT 12058</strain>
    </source>
</reference>
<gene>
    <name evidence="1" type="ORF">HMPREF9447_04300</name>
</gene>
<dbReference type="EMBL" id="ADLF01000019">
    <property type="protein sequence ID" value="EKU88685.1"/>
    <property type="molecule type" value="Genomic_DNA"/>
</dbReference>
<accession>K9EHP8</accession>
<dbReference type="AlphaFoldDB" id="K9EHP8"/>
<dbReference type="HOGENOM" id="CLU_3321281_0_0_10"/>
<feature type="non-terminal residue" evidence="1">
    <location>
        <position position="40"/>
    </location>
</feature>
<evidence type="ECO:0008006" key="3">
    <source>
        <dbReference type="Google" id="ProtNLM"/>
    </source>
</evidence>
<evidence type="ECO:0000313" key="2">
    <source>
        <dbReference type="Proteomes" id="UP000009872"/>
    </source>
</evidence>
<keyword evidence="2" id="KW-1185">Reference proteome</keyword>